<reference evidence="1" key="2">
    <citation type="journal article" date="2015" name="Fish Shellfish Immunol.">
        <title>Early steps in the European eel (Anguilla anguilla)-Vibrio vulnificus interaction in the gills: Role of the RtxA13 toxin.</title>
        <authorList>
            <person name="Callol A."/>
            <person name="Pajuelo D."/>
            <person name="Ebbesson L."/>
            <person name="Teles M."/>
            <person name="MacKenzie S."/>
            <person name="Amaro C."/>
        </authorList>
    </citation>
    <scope>NUCLEOTIDE SEQUENCE</scope>
</reference>
<reference evidence="1" key="1">
    <citation type="submission" date="2014-11" db="EMBL/GenBank/DDBJ databases">
        <authorList>
            <person name="Amaro Gonzalez C."/>
        </authorList>
    </citation>
    <scope>NUCLEOTIDE SEQUENCE</scope>
</reference>
<dbReference type="EMBL" id="GBXM01097710">
    <property type="protein sequence ID" value="JAH10867.1"/>
    <property type="molecule type" value="Transcribed_RNA"/>
</dbReference>
<sequence>MNSTAWLEYVFVTFF</sequence>
<accession>A0A0E9Q2Y3</accession>
<proteinExistence type="predicted"/>
<protein>
    <submittedName>
        <fullName evidence="1">Uncharacterized protein</fullName>
    </submittedName>
</protein>
<organism evidence="1">
    <name type="scientific">Anguilla anguilla</name>
    <name type="common">European freshwater eel</name>
    <name type="synonym">Muraena anguilla</name>
    <dbReference type="NCBI Taxonomy" id="7936"/>
    <lineage>
        <taxon>Eukaryota</taxon>
        <taxon>Metazoa</taxon>
        <taxon>Chordata</taxon>
        <taxon>Craniata</taxon>
        <taxon>Vertebrata</taxon>
        <taxon>Euteleostomi</taxon>
        <taxon>Actinopterygii</taxon>
        <taxon>Neopterygii</taxon>
        <taxon>Teleostei</taxon>
        <taxon>Anguilliformes</taxon>
        <taxon>Anguillidae</taxon>
        <taxon>Anguilla</taxon>
    </lineage>
</organism>
<name>A0A0E9Q2Y3_ANGAN</name>
<evidence type="ECO:0000313" key="1">
    <source>
        <dbReference type="EMBL" id="JAH10867.1"/>
    </source>
</evidence>